<keyword evidence="3" id="KW-1185">Reference proteome</keyword>
<dbReference type="PROSITE" id="PS51257">
    <property type="entry name" value="PROKAR_LIPOPROTEIN"/>
    <property type="match status" value="1"/>
</dbReference>
<feature type="signal peptide" evidence="1">
    <location>
        <begin position="1"/>
        <end position="26"/>
    </location>
</feature>
<sequence>MKLHIITPILASALLAGCVSSPYRNATLVTETLPESSNLALAAPPANVSIFSYGVNEIKFVPSQSESANRVIQEEAINALTEQGFDVRPLAIDDEVMQQAIATYKALLFDYNEFKLRPTPVWKAYYEKNPIKLPYSLPAAQQAGVTHVLFLYGGEANSTGGRIFLNALLATAGGVAGVPITIGFGSSYLGAAVINVNTGDVAWVNGYSGASGLDKPADAARNHSGSSDFDHSNREGNLRMRRLFTDFLVPLDREAR</sequence>
<protein>
    <recommendedName>
        <fullName evidence="4">Lipoprotein</fullName>
    </recommendedName>
</protein>
<feature type="chain" id="PRO_5026726659" description="Lipoprotein" evidence="1">
    <location>
        <begin position="27"/>
        <end position="256"/>
    </location>
</feature>
<name>A0A6N7F0D3_9GAMM</name>
<organism evidence="2 3">
    <name type="scientific">Ostreibacterium oceani</name>
    <dbReference type="NCBI Taxonomy" id="2654998"/>
    <lineage>
        <taxon>Bacteria</taxon>
        <taxon>Pseudomonadati</taxon>
        <taxon>Pseudomonadota</taxon>
        <taxon>Gammaproteobacteria</taxon>
        <taxon>Cardiobacteriales</taxon>
        <taxon>Ostreibacteriaceae</taxon>
        <taxon>Ostreibacterium</taxon>
    </lineage>
</organism>
<comment type="caution">
    <text evidence="2">The sequence shown here is derived from an EMBL/GenBank/DDBJ whole genome shotgun (WGS) entry which is preliminary data.</text>
</comment>
<gene>
    <name evidence="2" type="ORF">GCU85_00980</name>
</gene>
<proteinExistence type="predicted"/>
<dbReference type="Proteomes" id="UP000471298">
    <property type="component" value="Unassembled WGS sequence"/>
</dbReference>
<evidence type="ECO:0000313" key="2">
    <source>
        <dbReference type="EMBL" id="MPV85306.1"/>
    </source>
</evidence>
<dbReference type="RefSeq" id="WP_152808424.1">
    <property type="nucleotide sequence ID" value="NZ_WHNW01000001.1"/>
</dbReference>
<accession>A0A6N7F0D3</accession>
<dbReference type="EMBL" id="WHNW01000001">
    <property type="protein sequence ID" value="MPV85306.1"/>
    <property type="molecule type" value="Genomic_DNA"/>
</dbReference>
<reference evidence="2 3" key="1">
    <citation type="submission" date="2019-10" db="EMBL/GenBank/DDBJ databases">
        <title>Cardiobacteriales fam. a chemoheterotrophic member of the order Cardiobacteriales, and proposal of Cardiobacteriales fam. nov.</title>
        <authorList>
            <person name="Wang C."/>
        </authorList>
    </citation>
    <scope>NUCLEOTIDE SEQUENCE [LARGE SCALE GENOMIC DNA]</scope>
    <source>
        <strain evidence="2 3">ML27</strain>
    </source>
</reference>
<keyword evidence="1" id="KW-0732">Signal</keyword>
<evidence type="ECO:0008006" key="4">
    <source>
        <dbReference type="Google" id="ProtNLM"/>
    </source>
</evidence>
<dbReference type="InParanoid" id="A0A6N7F0D3"/>
<dbReference type="AlphaFoldDB" id="A0A6N7F0D3"/>
<evidence type="ECO:0000313" key="3">
    <source>
        <dbReference type="Proteomes" id="UP000471298"/>
    </source>
</evidence>
<evidence type="ECO:0000256" key="1">
    <source>
        <dbReference type="SAM" id="SignalP"/>
    </source>
</evidence>